<dbReference type="SUPFAM" id="SSF51338">
    <property type="entry name" value="Composite domain of metallo-dependent hydrolases"/>
    <property type="match status" value="1"/>
</dbReference>
<dbReference type="NCBIfam" id="NF011990">
    <property type="entry name" value="PRK15446.2-6"/>
    <property type="match status" value="1"/>
</dbReference>
<name>A0A128F6H0_9GAMM</name>
<dbReference type="InterPro" id="IPR032466">
    <property type="entry name" value="Metal_Hydrolase"/>
</dbReference>
<keyword evidence="3" id="KW-1185">Reference proteome</keyword>
<dbReference type="NCBIfam" id="TIGR02318">
    <property type="entry name" value="phosphono_phnM"/>
    <property type="match status" value="1"/>
</dbReference>
<accession>A0A128F6H0</accession>
<proteinExistence type="predicted"/>
<sequence length="378" mass="41929">MIITNVQLVLEDEVVNGSLEVENGIIRAMSDSSSYQPGAVDGNQGWLMPGLIEQHTDNLEKYFTPRPKVSWPAFSAMAAHDAQLIGAGITTVLDAIAVGDVRDGGHRQDNLDKMINTIVQSGERGLNRAEHFVHIRCELPHETTVDLAKLYLDLDQTHMVSLMDHSPGQRQFVNLTKYYEYYQGKYNLNDEEMAAFEQDQREKSAIWSDLNRRAIASLCHERNIPLASHDDATRAHVEESRALGLVLAEFPTTVEAAQRSHELGLKVMMGAPNVVRGGSHSGNVAAHELASLGVLDALSSDYFPGSLLDAVFRLADDERNALDLASATCLATRNPASALSFSDRGIIKEGMRADLLLVERHYEQPYVQQVWRQGHRVF</sequence>
<dbReference type="CDD" id="cd01306">
    <property type="entry name" value="PhnM"/>
    <property type="match status" value="1"/>
</dbReference>
<dbReference type="InterPro" id="IPR051781">
    <property type="entry name" value="Metallo-dep_Hydrolase"/>
</dbReference>
<dbReference type="GO" id="GO:0016810">
    <property type="term" value="F:hydrolase activity, acting on carbon-nitrogen (but not peptide) bonds"/>
    <property type="evidence" value="ECO:0007669"/>
    <property type="project" value="InterPro"/>
</dbReference>
<dbReference type="NCBIfam" id="NF011981">
    <property type="entry name" value="PRK15446.1-2"/>
    <property type="match status" value="1"/>
</dbReference>
<evidence type="ECO:0000313" key="3">
    <source>
        <dbReference type="Proteomes" id="UP000071641"/>
    </source>
</evidence>
<dbReference type="PANTHER" id="PTHR43135:SF3">
    <property type="entry name" value="ALPHA-D-RIBOSE 1-METHYLPHOSPHONATE 5-TRIPHOSPHATE DIPHOSPHATASE"/>
    <property type="match status" value="1"/>
</dbReference>
<dbReference type="OrthoDB" id="9785413at2"/>
<dbReference type="Proteomes" id="UP000071641">
    <property type="component" value="Unassembled WGS sequence"/>
</dbReference>
<organism evidence="2 3">
    <name type="scientific">Grimontia celer</name>
    <dbReference type="NCBI Taxonomy" id="1796497"/>
    <lineage>
        <taxon>Bacteria</taxon>
        <taxon>Pseudomonadati</taxon>
        <taxon>Pseudomonadota</taxon>
        <taxon>Gammaproteobacteria</taxon>
        <taxon>Vibrionales</taxon>
        <taxon>Vibrionaceae</taxon>
        <taxon>Grimontia</taxon>
    </lineage>
</organism>
<dbReference type="InterPro" id="IPR012696">
    <property type="entry name" value="PhnM"/>
</dbReference>
<dbReference type="Gene3D" id="2.30.40.10">
    <property type="entry name" value="Urease, subunit C, domain 1"/>
    <property type="match status" value="2"/>
</dbReference>
<dbReference type="STRING" id="1796497.GCE9029_03185"/>
<dbReference type="NCBIfam" id="NF011984">
    <property type="entry name" value="PRK15446.1-5"/>
    <property type="match status" value="1"/>
</dbReference>
<dbReference type="InterPro" id="IPR013108">
    <property type="entry name" value="Amidohydro_3"/>
</dbReference>
<dbReference type="RefSeq" id="WP_062664614.1">
    <property type="nucleotide sequence ID" value="NZ_FIZX01000002.1"/>
</dbReference>
<evidence type="ECO:0000313" key="2">
    <source>
        <dbReference type="EMBL" id="CZF82372.1"/>
    </source>
</evidence>
<dbReference type="PANTHER" id="PTHR43135">
    <property type="entry name" value="ALPHA-D-RIBOSE 1-METHYLPHOSPHONATE 5-TRIPHOSPHATE DIPHOSPHATASE"/>
    <property type="match status" value="1"/>
</dbReference>
<dbReference type="NCBIfam" id="NF011987">
    <property type="entry name" value="PRK15446.2-3"/>
    <property type="match status" value="1"/>
</dbReference>
<dbReference type="AlphaFoldDB" id="A0A128F6H0"/>
<keyword evidence="2" id="KW-0378">Hydrolase</keyword>
<dbReference type="InterPro" id="IPR011059">
    <property type="entry name" value="Metal-dep_hydrolase_composite"/>
</dbReference>
<dbReference type="Pfam" id="PF07969">
    <property type="entry name" value="Amidohydro_3"/>
    <property type="match status" value="1"/>
</dbReference>
<gene>
    <name evidence="2" type="primary">phnM</name>
    <name evidence="2" type="ORF">GCE9029_03185</name>
</gene>
<dbReference type="GO" id="GO:0019700">
    <property type="term" value="P:organic phosphonate catabolic process"/>
    <property type="evidence" value="ECO:0007669"/>
    <property type="project" value="InterPro"/>
</dbReference>
<protein>
    <submittedName>
        <fullName evidence="2">Alpha-D-ribose 1-methylphosphonate 5-triphosphate diphosphatase</fullName>
        <ecNumber evidence="2">3.6.1.63</ecNumber>
    </submittedName>
</protein>
<reference evidence="3" key="1">
    <citation type="submission" date="2016-02" db="EMBL/GenBank/DDBJ databases">
        <authorList>
            <person name="Rodrigo-Torres Lidia"/>
            <person name="Arahal R.David."/>
        </authorList>
    </citation>
    <scope>NUCLEOTIDE SEQUENCE [LARGE SCALE GENOMIC DNA]</scope>
    <source>
        <strain evidence="3">CECT 9029</strain>
    </source>
</reference>
<dbReference type="EMBL" id="FIZX01000002">
    <property type="protein sequence ID" value="CZF82372.1"/>
    <property type="molecule type" value="Genomic_DNA"/>
</dbReference>
<dbReference type="SUPFAM" id="SSF51556">
    <property type="entry name" value="Metallo-dependent hydrolases"/>
    <property type="match status" value="1"/>
</dbReference>
<feature type="domain" description="Amidohydrolase 3" evidence="1">
    <location>
        <begin position="278"/>
        <end position="363"/>
    </location>
</feature>
<dbReference type="EC" id="3.6.1.63" evidence="2"/>
<evidence type="ECO:0000259" key="1">
    <source>
        <dbReference type="Pfam" id="PF07969"/>
    </source>
</evidence>
<dbReference type="PIRSF" id="PIRSF038971">
    <property type="entry name" value="PhnM"/>
    <property type="match status" value="1"/>
</dbReference>
<dbReference type="Gene3D" id="3.20.20.140">
    <property type="entry name" value="Metal-dependent hydrolases"/>
    <property type="match status" value="2"/>
</dbReference>